<feature type="domain" description="Potassium channel" evidence="9">
    <location>
        <begin position="138"/>
        <end position="209"/>
    </location>
</feature>
<keyword evidence="2" id="KW-0813">Transport</keyword>
<gene>
    <name evidence="10" type="ORF">FB466_1775</name>
</gene>
<feature type="transmembrane region" description="Helical" evidence="8">
    <location>
        <begin position="123"/>
        <end position="142"/>
    </location>
</feature>
<evidence type="ECO:0000256" key="3">
    <source>
        <dbReference type="ARBA" id="ARBA00022692"/>
    </source>
</evidence>
<evidence type="ECO:0000256" key="8">
    <source>
        <dbReference type="SAM" id="Phobius"/>
    </source>
</evidence>
<organism evidence="10 11">
    <name type="scientific">Klugiella xanthotipulae</name>
    <dbReference type="NCBI Taxonomy" id="244735"/>
    <lineage>
        <taxon>Bacteria</taxon>
        <taxon>Bacillati</taxon>
        <taxon>Actinomycetota</taxon>
        <taxon>Actinomycetes</taxon>
        <taxon>Micrococcales</taxon>
        <taxon>Microbacteriaceae</taxon>
        <taxon>Klugiella</taxon>
    </lineage>
</organism>
<evidence type="ECO:0000313" key="11">
    <source>
        <dbReference type="Proteomes" id="UP000318331"/>
    </source>
</evidence>
<keyword evidence="3 8" id="KW-0812">Transmembrane</keyword>
<comment type="caution">
    <text evidence="10">The sequence shown here is derived from an EMBL/GenBank/DDBJ whole genome shotgun (WGS) entry which is preliminary data.</text>
</comment>
<dbReference type="GO" id="GO:0001508">
    <property type="term" value="P:action potential"/>
    <property type="evidence" value="ECO:0007669"/>
    <property type="project" value="TreeGrafter"/>
</dbReference>
<dbReference type="GO" id="GO:0008076">
    <property type="term" value="C:voltage-gated potassium channel complex"/>
    <property type="evidence" value="ECO:0007669"/>
    <property type="project" value="InterPro"/>
</dbReference>
<proteinExistence type="predicted"/>
<keyword evidence="5" id="KW-0406">Ion transport</keyword>
<evidence type="ECO:0000256" key="2">
    <source>
        <dbReference type="ARBA" id="ARBA00022448"/>
    </source>
</evidence>
<evidence type="ECO:0000256" key="4">
    <source>
        <dbReference type="ARBA" id="ARBA00022989"/>
    </source>
</evidence>
<comment type="subcellular location">
    <subcellularLocation>
        <location evidence="1">Membrane</location>
        <topology evidence="1">Multi-pass membrane protein</topology>
    </subcellularLocation>
</comment>
<evidence type="ECO:0000256" key="6">
    <source>
        <dbReference type="ARBA" id="ARBA00023136"/>
    </source>
</evidence>
<dbReference type="SUPFAM" id="SSF81324">
    <property type="entry name" value="Voltage-gated potassium channels"/>
    <property type="match status" value="1"/>
</dbReference>
<dbReference type="InterPro" id="IPR028325">
    <property type="entry name" value="VG_K_chnl"/>
</dbReference>
<dbReference type="EMBL" id="VFPN01000002">
    <property type="protein sequence ID" value="TQM63510.1"/>
    <property type="molecule type" value="Genomic_DNA"/>
</dbReference>
<keyword evidence="6 8" id="KW-0472">Membrane</keyword>
<dbReference type="PANTHER" id="PTHR11537:SF254">
    <property type="entry name" value="POTASSIUM VOLTAGE-GATED CHANNEL PROTEIN SHAB"/>
    <property type="match status" value="1"/>
</dbReference>
<evidence type="ECO:0000313" key="10">
    <source>
        <dbReference type="EMBL" id="TQM63510.1"/>
    </source>
</evidence>
<feature type="transmembrane region" description="Helical" evidence="8">
    <location>
        <begin position="185"/>
        <end position="209"/>
    </location>
</feature>
<dbReference type="Gene3D" id="1.10.287.70">
    <property type="match status" value="1"/>
</dbReference>
<accession>A0A543HZ13</accession>
<dbReference type="AlphaFoldDB" id="A0A543HZ13"/>
<evidence type="ECO:0000256" key="1">
    <source>
        <dbReference type="ARBA" id="ARBA00004141"/>
    </source>
</evidence>
<keyword evidence="11" id="KW-1185">Reference proteome</keyword>
<keyword evidence="4 8" id="KW-1133">Transmembrane helix</keyword>
<sequence>MTRSEKPDPRVVRRARWERATSSPLLVCGVLFIVAYSVLVLVPSLPGWLSPIILAVVIATWLIFLFDYVARWLLTPRGQRGRFVRATVPDLLSVLMPLFRAFRVLRDIPYLSHRTGAAVRTRVVAYAACYAAVFIYVISLATLRVERDAPGSTITTLGDALWWACVTVATVGYGDTYPVTGLGRLYAVMLMAGGIVIVGTASAVVISYLNEHILRVSRRDAEGSTPVE</sequence>
<protein>
    <submittedName>
        <fullName evidence="10">Voltage-gated potassium channel</fullName>
    </submittedName>
</protein>
<evidence type="ECO:0000256" key="5">
    <source>
        <dbReference type="ARBA" id="ARBA00023065"/>
    </source>
</evidence>
<dbReference type="Pfam" id="PF07885">
    <property type="entry name" value="Ion_trans_2"/>
    <property type="match status" value="1"/>
</dbReference>
<dbReference type="RefSeq" id="WP_141917632.1">
    <property type="nucleotide sequence ID" value="NZ_BAAAYS010000011.1"/>
</dbReference>
<dbReference type="GO" id="GO:0005249">
    <property type="term" value="F:voltage-gated potassium channel activity"/>
    <property type="evidence" value="ECO:0007669"/>
    <property type="project" value="InterPro"/>
</dbReference>
<evidence type="ECO:0000259" key="9">
    <source>
        <dbReference type="Pfam" id="PF07885"/>
    </source>
</evidence>
<keyword evidence="7 10" id="KW-0407">Ion channel</keyword>
<name>A0A543HZ13_9MICO</name>
<feature type="transmembrane region" description="Helical" evidence="8">
    <location>
        <begin position="21"/>
        <end position="42"/>
    </location>
</feature>
<feature type="transmembrane region" description="Helical" evidence="8">
    <location>
        <begin position="48"/>
        <end position="70"/>
    </location>
</feature>
<dbReference type="PANTHER" id="PTHR11537">
    <property type="entry name" value="VOLTAGE-GATED POTASSIUM CHANNEL"/>
    <property type="match status" value="1"/>
</dbReference>
<dbReference type="Gene3D" id="1.20.5.110">
    <property type="match status" value="1"/>
</dbReference>
<dbReference type="InterPro" id="IPR013099">
    <property type="entry name" value="K_chnl_dom"/>
</dbReference>
<dbReference type="OrthoDB" id="9799090at2"/>
<evidence type="ECO:0000256" key="7">
    <source>
        <dbReference type="ARBA" id="ARBA00023303"/>
    </source>
</evidence>
<dbReference type="Proteomes" id="UP000318331">
    <property type="component" value="Unassembled WGS sequence"/>
</dbReference>
<reference evidence="10 11" key="1">
    <citation type="submission" date="2019-06" db="EMBL/GenBank/DDBJ databases">
        <title>Sequencing the genomes of 1000 actinobacteria strains.</title>
        <authorList>
            <person name="Klenk H.-P."/>
        </authorList>
    </citation>
    <scope>NUCLEOTIDE SEQUENCE [LARGE SCALE GENOMIC DNA]</scope>
    <source>
        <strain evidence="10 11">DSM 18031</strain>
    </source>
</reference>